<comment type="caution">
    <text evidence="9">The sequence shown here is derived from an EMBL/GenBank/DDBJ whole genome shotgun (WGS) entry which is preliminary data.</text>
</comment>
<keyword evidence="10" id="KW-1185">Reference proteome</keyword>
<dbReference type="InterPro" id="IPR000209">
    <property type="entry name" value="Peptidase_S8/S53_dom"/>
</dbReference>
<dbReference type="GO" id="GO:0004252">
    <property type="term" value="F:serine-type endopeptidase activity"/>
    <property type="evidence" value="ECO:0007669"/>
    <property type="project" value="UniProtKB-UniRule"/>
</dbReference>
<evidence type="ECO:0000256" key="5">
    <source>
        <dbReference type="PROSITE-ProRule" id="PRU01240"/>
    </source>
</evidence>
<evidence type="ECO:0000256" key="1">
    <source>
        <dbReference type="ARBA" id="ARBA00011073"/>
    </source>
</evidence>
<reference evidence="9" key="2">
    <citation type="submission" date="2023-06" db="EMBL/GenBank/DDBJ databases">
        <authorList>
            <consortium name="Lawrence Berkeley National Laboratory"/>
            <person name="Haridas S."/>
            <person name="Hensen N."/>
            <person name="Bonometti L."/>
            <person name="Westerberg I."/>
            <person name="Brannstrom I.O."/>
            <person name="Guillou S."/>
            <person name="Cros-Aarteil S."/>
            <person name="Calhoun S."/>
            <person name="Kuo A."/>
            <person name="Mondo S."/>
            <person name="Pangilinan J."/>
            <person name="Riley R."/>
            <person name="Labutti K."/>
            <person name="Andreopoulos B."/>
            <person name="Lipzen A."/>
            <person name="Chen C."/>
            <person name="Yanf M."/>
            <person name="Daum C."/>
            <person name="Ng V."/>
            <person name="Clum A."/>
            <person name="Steindorff A."/>
            <person name="Ohm R."/>
            <person name="Martin F."/>
            <person name="Silar P."/>
            <person name="Natvig D."/>
            <person name="Lalanne C."/>
            <person name="Gautier V."/>
            <person name="Ament-Velasquez S.L."/>
            <person name="Kruys A."/>
            <person name="Hutchinson M.I."/>
            <person name="Powell A.J."/>
            <person name="Barry K."/>
            <person name="Miller A.N."/>
            <person name="Grigoriev I.V."/>
            <person name="Debuchy R."/>
            <person name="Gladieux P."/>
            <person name="Thoren M.H."/>
            <person name="Johannesson H."/>
        </authorList>
    </citation>
    <scope>NUCLEOTIDE SEQUENCE</scope>
    <source>
        <strain evidence="9">CBS 955.72</strain>
    </source>
</reference>
<name>A0AAJ0M7P9_9PEZI</name>
<sequence length="599" mass="67024">MPEFANSGESWMLTAPGTRSMTLRSLLEDGYLGANTLPVLKMKIVLMYLLGKGVWQFYDSGLMADEWTKDNVEFMFEQRLEEGEWTIGVFLNQPLIPAPSCPSPPQQSDAKKSSYTIFPKIRQLGIMLLEVVIGREIDNYKGADPSTRGKPGGLKDLWEARQLYEHWSGKNDWPNAELVVKAIGNCLDDHQFLPKSRDKNNPDFSVRSVLYEKVVRHLEGALTVNYAVSDPSHLSLAPLFKHRELAKRSPRGLAHKMERPSTWNHTASQRHQQASSSPTESPVSTASPIESHSDTWFSELDKLSELLRARPGERDTKYDQRKVKIAVIDTGVSEEKAGVAYKDFVDGEDSKIQQGSGHGTDIVELIDSCIEESSLYVARVFDGEGLANERTPDLVAEAIRWAQEMEVDIIVLALGFSHAHDGIRRAISDAVHRDILIFSAAGNYGSTMKVAFPARLPDVMCIFSTTPGNKPSREINPPARDMDANFAIIGEIVKILDDGSPPRRLQGTSIATAVAAGFAASLLDFSRQLVYRRKQREYGTPDLKSREAMRAVFRELSSGYKHEGYHCVLPWQLLNQIPKDGDREVRRQELCGLLNGWLR</sequence>
<dbReference type="SUPFAM" id="SSF52743">
    <property type="entry name" value="Subtilisin-like"/>
    <property type="match status" value="1"/>
</dbReference>
<keyword evidence="4 5" id="KW-0720">Serine protease</keyword>
<evidence type="ECO:0000313" key="9">
    <source>
        <dbReference type="EMBL" id="KAK3339886.1"/>
    </source>
</evidence>
<protein>
    <submittedName>
        <fullName evidence="9">Peptidase S8/S53 domain-containing protein</fullName>
    </submittedName>
</protein>
<evidence type="ECO:0000259" key="7">
    <source>
        <dbReference type="Pfam" id="PF00082"/>
    </source>
</evidence>
<dbReference type="GO" id="GO:0006508">
    <property type="term" value="P:proteolysis"/>
    <property type="evidence" value="ECO:0007669"/>
    <property type="project" value="UniProtKB-KW"/>
</dbReference>
<proteinExistence type="inferred from homology"/>
<dbReference type="Proteomes" id="UP001275084">
    <property type="component" value="Unassembled WGS sequence"/>
</dbReference>
<keyword evidence="2 5" id="KW-0645">Protease</keyword>
<feature type="domain" description="DUF7580" evidence="8">
    <location>
        <begin position="22"/>
        <end position="222"/>
    </location>
</feature>
<gene>
    <name evidence="9" type="ORF">B0T25DRAFT_560813</name>
</gene>
<dbReference type="PROSITE" id="PS51892">
    <property type="entry name" value="SUBTILASE"/>
    <property type="match status" value="1"/>
</dbReference>
<feature type="region of interest" description="Disordered" evidence="6">
    <location>
        <begin position="248"/>
        <end position="291"/>
    </location>
</feature>
<reference evidence="9" key="1">
    <citation type="journal article" date="2023" name="Mol. Phylogenet. Evol.">
        <title>Genome-scale phylogeny and comparative genomics of the fungal order Sordariales.</title>
        <authorList>
            <person name="Hensen N."/>
            <person name="Bonometti L."/>
            <person name="Westerberg I."/>
            <person name="Brannstrom I.O."/>
            <person name="Guillou S."/>
            <person name="Cros-Aarteil S."/>
            <person name="Calhoun S."/>
            <person name="Haridas S."/>
            <person name="Kuo A."/>
            <person name="Mondo S."/>
            <person name="Pangilinan J."/>
            <person name="Riley R."/>
            <person name="LaButti K."/>
            <person name="Andreopoulos B."/>
            <person name="Lipzen A."/>
            <person name="Chen C."/>
            <person name="Yan M."/>
            <person name="Daum C."/>
            <person name="Ng V."/>
            <person name="Clum A."/>
            <person name="Steindorff A."/>
            <person name="Ohm R.A."/>
            <person name="Martin F."/>
            <person name="Silar P."/>
            <person name="Natvig D.O."/>
            <person name="Lalanne C."/>
            <person name="Gautier V."/>
            <person name="Ament-Velasquez S.L."/>
            <person name="Kruys A."/>
            <person name="Hutchinson M.I."/>
            <person name="Powell A.J."/>
            <person name="Barry K."/>
            <person name="Miller A.N."/>
            <person name="Grigoriev I.V."/>
            <person name="Debuchy R."/>
            <person name="Gladieux P."/>
            <person name="Hiltunen Thoren M."/>
            <person name="Johannesson H."/>
        </authorList>
    </citation>
    <scope>NUCLEOTIDE SEQUENCE</scope>
    <source>
        <strain evidence="9">CBS 955.72</strain>
    </source>
</reference>
<organism evidence="9 10">
    <name type="scientific">Lasiosphaeria hispida</name>
    <dbReference type="NCBI Taxonomy" id="260671"/>
    <lineage>
        <taxon>Eukaryota</taxon>
        <taxon>Fungi</taxon>
        <taxon>Dikarya</taxon>
        <taxon>Ascomycota</taxon>
        <taxon>Pezizomycotina</taxon>
        <taxon>Sordariomycetes</taxon>
        <taxon>Sordariomycetidae</taxon>
        <taxon>Sordariales</taxon>
        <taxon>Lasiosphaeriaceae</taxon>
        <taxon>Lasiosphaeria</taxon>
    </lineage>
</organism>
<accession>A0AAJ0M7P9</accession>
<dbReference type="InterPro" id="IPR056002">
    <property type="entry name" value="DUF7580"/>
</dbReference>
<dbReference type="Gene3D" id="3.40.50.200">
    <property type="entry name" value="Peptidase S8/S53 domain"/>
    <property type="match status" value="1"/>
</dbReference>
<dbReference type="InterPro" id="IPR051048">
    <property type="entry name" value="Peptidase_S8/S53_subtilisin"/>
</dbReference>
<dbReference type="Pfam" id="PF00082">
    <property type="entry name" value="Peptidase_S8"/>
    <property type="match status" value="1"/>
</dbReference>
<dbReference type="AlphaFoldDB" id="A0AAJ0M7P9"/>
<feature type="active site" description="Charge relay system" evidence="5">
    <location>
        <position position="358"/>
    </location>
</feature>
<dbReference type="PANTHER" id="PTHR43399">
    <property type="entry name" value="SUBTILISIN-RELATED"/>
    <property type="match status" value="1"/>
</dbReference>
<comment type="similarity">
    <text evidence="1 5">Belongs to the peptidase S8 family.</text>
</comment>
<dbReference type="PANTHER" id="PTHR43399:SF4">
    <property type="entry name" value="CELL WALL-ASSOCIATED PROTEASE"/>
    <property type="match status" value="1"/>
</dbReference>
<evidence type="ECO:0000256" key="3">
    <source>
        <dbReference type="ARBA" id="ARBA00022801"/>
    </source>
</evidence>
<feature type="active site" description="Charge relay system" evidence="5">
    <location>
        <position position="509"/>
    </location>
</feature>
<dbReference type="InterPro" id="IPR036852">
    <property type="entry name" value="Peptidase_S8/S53_dom_sf"/>
</dbReference>
<dbReference type="EMBL" id="JAUIQD010000009">
    <property type="protein sequence ID" value="KAK3339886.1"/>
    <property type="molecule type" value="Genomic_DNA"/>
</dbReference>
<evidence type="ECO:0000313" key="10">
    <source>
        <dbReference type="Proteomes" id="UP001275084"/>
    </source>
</evidence>
<keyword evidence="3 5" id="KW-0378">Hydrolase</keyword>
<feature type="active site" description="Charge relay system" evidence="5">
    <location>
        <position position="329"/>
    </location>
</feature>
<dbReference type="PRINTS" id="PR00723">
    <property type="entry name" value="SUBTILISIN"/>
</dbReference>
<evidence type="ECO:0000256" key="6">
    <source>
        <dbReference type="SAM" id="MobiDB-lite"/>
    </source>
</evidence>
<dbReference type="Pfam" id="PF24476">
    <property type="entry name" value="DUF7580"/>
    <property type="match status" value="1"/>
</dbReference>
<evidence type="ECO:0000256" key="2">
    <source>
        <dbReference type="ARBA" id="ARBA00022670"/>
    </source>
</evidence>
<dbReference type="InterPro" id="IPR015500">
    <property type="entry name" value="Peptidase_S8_subtilisin-rel"/>
</dbReference>
<feature type="domain" description="Peptidase S8/S53" evidence="7">
    <location>
        <begin position="321"/>
        <end position="524"/>
    </location>
</feature>
<evidence type="ECO:0000256" key="4">
    <source>
        <dbReference type="ARBA" id="ARBA00022825"/>
    </source>
</evidence>
<feature type="compositionally biased region" description="Polar residues" evidence="6">
    <location>
        <begin position="261"/>
        <end position="291"/>
    </location>
</feature>
<evidence type="ECO:0000259" key="8">
    <source>
        <dbReference type="Pfam" id="PF24476"/>
    </source>
</evidence>